<dbReference type="SUPFAM" id="SSF50249">
    <property type="entry name" value="Nucleic acid-binding proteins"/>
    <property type="match status" value="1"/>
</dbReference>
<accession>A0A369LQF7</accession>
<feature type="domain" description="Helicase ATP-binding" evidence="9">
    <location>
        <begin position="282"/>
        <end position="443"/>
    </location>
</feature>
<dbReference type="PROSITE" id="PS51192">
    <property type="entry name" value="HELICASE_ATP_BIND_1"/>
    <property type="match status" value="1"/>
</dbReference>
<dbReference type="GO" id="GO:0016787">
    <property type="term" value="F:hydrolase activity"/>
    <property type="evidence" value="ECO:0007669"/>
    <property type="project" value="UniProtKB-KW"/>
</dbReference>
<dbReference type="SMART" id="SM00487">
    <property type="entry name" value="DEXDc"/>
    <property type="match status" value="1"/>
</dbReference>
<sequence length="741" mass="80646">MSDRLAATLALDAPVTSIPGVSSGRAAALSRFGATTIRDVLAHYPKRYLDMSNICTIGQARIGENATIVATVHEAVLKRPKPKFDLVEVTLVDGTGTLIVTFFKQPWLVKTLTPGMRVSVAGKVEFNYGFLRMTMPFLDKVDGDNVEEVTGQVIPVHAASEKVPQGQMRRIVRGALSQLGRVYDPLPASLRAKYRLMPRAEALRAIHFPVDMAEQAQARRRLVYEEVLALEMHLMQQAQAELGDASPRTHVVDGPARRAFEEHLPFSLTGDQQRAVADISQRMAAPERMRHMLLGDVGTGKTMVAAFALVMAADSGEQALMMGPTEVLVDQYAQGLGPLLEKSGVTWAKLTGSTPASEREEILEGLASGSISVCFGTHALLVDDVVCLNCGLVIIDEEQRFGVDQREALMAKGAACDVLEMTATPIPRTLALALYGSMTQSYLREIPFKRPPRTTKVYGFRERGRAYDVALEACKRGEQAYIVCPLVGSQGGAAAQASGPRPKERSRFGYSGTAGEQGEPVYIDSFVDFSGDDSKAAEAQAKFLQAKTFSAYRVGLLHGRMKAAAKREIMERFRAGEIDVLVSTTVIEVGVDVPNATVMIVEDADKFGLSQLHQLRGRVGRGEKPGFMCLISATGDKAACERLSAMEKTEDGFKLAEYDLSLRREGDILGNRQHGASVLKLVNVVRDGAVIEAAHADAREYMETQVRANTLESKLYLREVDAVFSAEAQRKTHTAKKGGVR</sequence>
<gene>
    <name evidence="11" type="ORF">C1881_03120</name>
</gene>
<dbReference type="AlphaFoldDB" id="A0A369LQF7"/>
<dbReference type="SMART" id="SM00490">
    <property type="entry name" value="HELICc"/>
    <property type="match status" value="1"/>
</dbReference>
<comment type="caution">
    <text evidence="11">The sequence shown here is derived from an EMBL/GenBank/DDBJ whole genome shotgun (WGS) entry which is preliminary data.</text>
</comment>
<proteinExistence type="predicted"/>
<evidence type="ECO:0000313" key="11">
    <source>
        <dbReference type="EMBL" id="RDB60338.1"/>
    </source>
</evidence>
<dbReference type="GO" id="GO:0003677">
    <property type="term" value="F:DNA binding"/>
    <property type="evidence" value="ECO:0007669"/>
    <property type="project" value="UniProtKB-KW"/>
</dbReference>
<evidence type="ECO:0000259" key="10">
    <source>
        <dbReference type="PROSITE" id="PS51194"/>
    </source>
</evidence>
<dbReference type="Pfam" id="PF19833">
    <property type="entry name" value="RecG_dom3_C"/>
    <property type="match status" value="1"/>
</dbReference>
<dbReference type="GO" id="GO:0003678">
    <property type="term" value="F:DNA helicase activity"/>
    <property type="evidence" value="ECO:0007669"/>
    <property type="project" value="TreeGrafter"/>
</dbReference>
<keyword evidence="5" id="KW-0067">ATP-binding</keyword>
<dbReference type="InterPro" id="IPR001650">
    <property type="entry name" value="Helicase_C-like"/>
</dbReference>
<protein>
    <recommendedName>
        <fullName evidence="8">Probable DNA 3'-5' helicase RecG</fullName>
    </recommendedName>
</protein>
<evidence type="ECO:0000313" key="12">
    <source>
        <dbReference type="Proteomes" id="UP000253975"/>
    </source>
</evidence>
<dbReference type="SUPFAM" id="SSF52540">
    <property type="entry name" value="P-loop containing nucleoside triphosphate hydrolases"/>
    <property type="match status" value="2"/>
</dbReference>
<dbReference type="GO" id="GO:0005524">
    <property type="term" value="F:ATP binding"/>
    <property type="evidence" value="ECO:0007669"/>
    <property type="project" value="UniProtKB-KW"/>
</dbReference>
<dbReference type="InterPro" id="IPR012340">
    <property type="entry name" value="NA-bd_OB-fold"/>
</dbReference>
<dbReference type="Gene3D" id="2.40.50.140">
    <property type="entry name" value="Nucleic acid-binding proteins"/>
    <property type="match status" value="1"/>
</dbReference>
<organism evidence="11 12">
    <name type="scientific">Slackia isoflavoniconvertens</name>
    <dbReference type="NCBI Taxonomy" id="572010"/>
    <lineage>
        <taxon>Bacteria</taxon>
        <taxon>Bacillati</taxon>
        <taxon>Actinomycetota</taxon>
        <taxon>Coriobacteriia</taxon>
        <taxon>Eggerthellales</taxon>
        <taxon>Eggerthellaceae</taxon>
        <taxon>Slackia</taxon>
    </lineage>
</organism>
<evidence type="ECO:0000259" key="9">
    <source>
        <dbReference type="PROSITE" id="PS51192"/>
    </source>
</evidence>
<dbReference type="PANTHER" id="PTHR47964:SF1">
    <property type="entry name" value="ATP-DEPENDENT DNA HELICASE HOMOLOG RECG, CHLOROPLASTIC"/>
    <property type="match status" value="1"/>
</dbReference>
<feature type="domain" description="Helicase C-terminal" evidence="10">
    <location>
        <begin position="517"/>
        <end position="661"/>
    </location>
</feature>
<evidence type="ECO:0000256" key="1">
    <source>
        <dbReference type="ARBA" id="ARBA00022741"/>
    </source>
</evidence>
<dbReference type="Gene3D" id="3.40.50.300">
    <property type="entry name" value="P-loop containing nucleotide triphosphate hydrolases"/>
    <property type="match status" value="2"/>
</dbReference>
<dbReference type="CDD" id="cd04488">
    <property type="entry name" value="RecG_wedge_OBF"/>
    <property type="match status" value="1"/>
</dbReference>
<evidence type="ECO:0000256" key="7">
    <source>
        <dbReference type="ARBA" id="ARBA00023204"/>
    </source>
</evidence>
<evidence type="ECO:0000256" key="8">
    <source>
        <dbReference type="ARBA" id="ARBA00049819"/>
    </source>
</evidence>
<dbReference type="InterPro" id="IPR027417">
    <property type="entry name" value="P-loop_NTPase"/>
</dbReference>
<evidence type="ECO:0000256" key="2">
    <source>
        <dbReference type="ARBA" id="ARBA00022763"/>
    </source>
</evidence>
<keyword evidence="7" id="KW-0234">DNA repair</keyword>
<dbReference type="PANTHER" id="PTHR47964">
    <property type="entry name" value="ATP-DEPENDENT DNA HELICASE HOMOLOG RECG, CHLOROPLASTIC"/>
    <property type="match status" value="1"/>
</dbReference>
<dbReference type="InterPro" id="IPR033454">
    <property type="entry name" value="RecG_wedge"/>
</dbReference>
<dbReference type="PROSITE" id="PS51194">
    <property type="entry name" value="HELICASE_CTER"/>
    <property type="match status" value="1"/>
</dbReference>
<keyword evidence="3" id="KW-0378">Hydrolase</keyword>
<evidence type="ECO:0000256" key="5">
    <source>
        <dbReference type="ARBA" id="ARBA00022840"/>
    </source>
</evidence>
<dbReference type="GO" id="GO:0006281">
    <property type="term" value="P:DNA repair"/>
    <property type="evidence" value="ECO:0007669"/>
    <property type="project" value="UniProtKB-KW"/>
</dbReference>
<dbReference type="EMBL" id="PPTO01000003">
    <property type="protein sequence ID" value="RDB60338.1"/>
    <property type="molecule type" value="Genomic_DNA"/>
</dbReference>
<dbReference type="Proteomes" id="UP000253975">
    <property type="component" value="Unassembled WGS sequence"/>
</dbReference>
<dbReference type="InterPro" id="IPR011545">
    <property type="entry name" value="DEAD/DEAH_box_helicase_dom"/>
</dbReference>
<dbReference type="InterPro" id="IPR045562">
    <property type="entry name" value="RecG_dom3_C"/>
</dbReference>
<name>A0A369LQF7_9ACTN</name>
<keyword evidence="1" id="KW-0547">Nucleotide-binding</keyword>
<dbReference type="Pfam" id="PF00271">
    <property type="entry name" value="Helicase_C"/>
    <property type="match status" value="1"/>
</dbReference>
<reference evidence="11 12" key="1">
    <citation type="journal article" date="2018" name="Elife">
        <title>Discovery and characterization of a prevalent human gut bacterial enzyme sufficient for the inactivation of a family of plant toxins.</title>
        <authorList>
            <person name="Koppel N."/>
            <person name="Bisanz J.E."/>
            <person name="Pandelia M.E."/>
            <person name="Turnbaugh P.J."/>
            <person name="Balskus E.P."/>
        </authorList>
    </citation>
    <scope>NUCLEOTIDE SEQUENCE [LARGE SCALE GENOMIC DNA]</scope>
    <source>
        <strain evidence="11 12">OB21 GAM31</strain>
    </source>
</reference>
<keyword evidence="4 11" id="KW-0347">Helicase</keyword>
<evidence type="ECO:0000256" key="6">
    <source>
        <dbReference type="ARBA" id="ARBA00023125"/>
    </source>
</evidence>
<dbReference type="Pfam" id="PF00270">
    <property type="entry name" value="DEAD"/>
    <property type="match status" value="1"/>
</dbReference>
<evidence type="ECO:0000256" key="3">
    <source>
        <dbReference type="ARBA" id="ARBA00022801"/>
    </source>
</evidence>
<dbReference type="RefSeq" id="WP_114615074.1">
    <property type="nucleotide sequence ID" value="NZ_PPTO01000003.1"/>
</dbReference>
<keyword evidence="6" id="KW-0238">DNA-binding</keyword>
<evidence type="ECO:0000256" key="4">
    <source>
        <dbReference type="ARBA" id="ARBA00022806"/>
    </source>
</evidence>
<dbReference type="Pfam" id="PF17191">
    <property type="entry name" value="RecG_wedge"/>
    <property type="match status" value="1"/>
</dbReference>
<keyword evidence="2" id="KW-0227">DNA damage</keyword>
<dbReference type="InterPro" id="IPR047112">
    <property type="entry name" value="RecG/Mfd"/>
</dbReference>
<dbReference type="InterPro" id="IPR014001">
    <property type="entry name" value="Helicase_ATP-bd"/>
</dbReference>